<dbReference type="Pfam" id="PF13276">
    <property type="entry name" value="HTH_21"/>
    <property type="match status" value="1"/>
</dbReference>
<name>A0ABV1IHX3_9ACTN</name>
<organism evidence="4 5">
    <name type="scientific">Paratractidigestivibacter faecalis</name>
    <dbReference type="NCBI Taxonomy" id="2292441"/>
    <lineage>
        <taxon>Bacteria</taxon>
        <taxon>Bacillati</taxon>
        <taxon>Actinomycetota</taxon>
        <taxon>Coriobacteriia</taxon>
        <taxon>Coriobacteriales</taxon>
        <taxon>Atopobiaceae</taxon>
        <taxon>Paratractidigestivibacter</taxon>
    </lineage>
</organism>
<dbReference type="PROSITE" id="PS50994">
    <property type="entry name" value="INTEGRASE"/>
    <property type="match status" value="1"/>
</dbReference>
<feature type="compositionally biased region" description="Low complexity" evidence="2">
    <location>
        <begin position="48"/>
        <end position="60"/>
    </location>
</feature>
<reference evidence="4 5" key="1">
    <citation type="submission" date="2024-04" db="EMBL/GenBank/DDBJ databases">
        <title>Human intestinal bacterial collection.</title>
        <authorList>
            <person name="Pauvert C."/>
            <person name="Hitch T.C.A."/>
            <person name="Clavel T."/>
        </authorList>
    </citation>
    <scope>NUCLEOTIDE SEQUENCE [LARGE SCALE GENOMIC DNA]</scope>
    <source>
        <strain evidence="4 5">CLA-AA-H197</strain>
    </source>
</reference>
<dbReference type="InterPro" id="IPR012337">
    <property type="entry name" value="RNaseH-like_sf"/>
</dbReference>
<comment type="caution">
    <text evidence="4">The sequence shown here is derived from an EMBL/GenBank/DDBJ whole genome shotgun (WGS) entry which is preliminary data.</text>
</comment>
<dbReference type="Gene3D" id="3.30.420.10">
    <property type="entry name" value="Ribonuclease H-like superfamily/Ribonuclease H"/>
    <property type="match status" value="1"/>
</dbReference>
<dbReference type="NCBIfam" id="NF033516">
    <property type="entry name" value="transpos_IS3"/>
    <property type="match status" value="1"/>
</dbReference>
<dbReference type="Pfam" id="PF13333">
    <property type="entry name" value="rve_2"/>
    <property type="match status" value="1"/>
</dbReference>
<evidence type="ECO:0000313" key="5">
    <source>
        <dbReference type="Proteomes" id="UP001478817"/>
    </source>
</evidence>
<dbReference type="InterPro" id="IPR050900">
    <property type="entry name" value="Transposase_IS3/IS150/IS904"/>
</dbReference>
<dbReference type="PANTHER" id="PTHR46889">
    <property type="entry name" value="TRANSPOSASE INSF FOR INSERTION SEQUENCE IS3B-RELATED"/>
    <property type="match status" value="1"/>
</dbReference>
<keyword evidence="5" id="KW-1185">Reference proteome</keyword>
<evidence type="ECO:0000256" key="2">
    <source>
        <dbReference type="SAM" id="MobiDB-lite"/>
    </source>
</evidence>
<protein>
    <submittedName>
        <fullName evidence="4">IS3 family transposase</fullName>
    </submittedName>
</protein>
<feature type="domain" description="Integrase catalytic" evidence="3">
    <location>
        <begin position="242"/>
        <end position="407"/>
    </location>
</feature>
<dbReference type="RefSeq" id="WP_349183190.1">
    <property type="nucleotide sequence ID" value="NZ_JBBNGS010000022.1"/>
</dbReference>
<gene>
    <name evidence="4" type="ORF">AAAT05_09150</name>
</gene>
<dbReference type="Pfam" id="PF00665">
    <property type="entry name" value="rve"/>
    <property type="match status" value="1"/>
</dbReference>
<accession>A0ABV1IHX3</accession>
<dbReference type="SUPFAM" id="SSF53098">
    <property type="entry name" value="Ribonuclease H-like"/>
    <property type="match status" value="1"/>
</dbReference>
<evidence type="ECO:0000313" key="4">
    <source>
        <dbReference type="EMBL" id="MEQ2638502.1"/>
    </source>
</evidence>
<dbReference type="InterPro" id="IPR036397">
    <property type="entry name" value="RNaseH_sf"/>
</dbReference>
<dbReference type="Proteomes" id="UP001478817">
    <property type="component" value="Unassembled WGS sequence"/>
</dbReference>
<dbReference type="PANTHER" id="PTHR46889:SF4">
    <property type="entry name" value="TRANSPOSASE INSO FOR INSERTION SEQUENCE ELEMENT IS911B-RELATED"/>
    <property type="match status" value="1"/>
</dbReference>
<dbReference type="EMBL" id="JBBNGS010000022">
    <property type="protein sequence ID" value="MEQ2638502.1"/>
    <property type="molecule type" value="Genomic_DNA"/>
</dbReference>
<evidence type="ECO:0000256" key="1">
    <source>
        <dbReference type="ARBA" id="ARBA00002286"/>
    </source>
</evidence>
<dbReference type="InterPro" id="IPR025948">
    <property type="entry name" value="HTH-like_dom"/>
</dbReference>
<comment type="function">
    <text evidence="1">Involved in the transposition of the insertion sequence.</text>
</comment>
<proteinExistence type="predicted"/>
<sequence>MHSKEEVAVFLRCRERGMGVAEAAEFAGVPARTAAKWSAGALPHSAAGRALPAGGARMGATRPRGKAPAMDEKSSGPYEPAERGPLSGLTPDQVENLLLRAVLADLKAGGWNPASISSRSKCELGERLRAATGQPLRSITRFLGMSKSSYEYHRARLGRDRDADIRAEVASLFREGRGAWGYRTIWARLRAAGTRASEKRVRRVMREEGLEVVYNRRRRRGHGSYAGEVSAAPPNLVARRFRASAPDGPWLTDITEFALPCGRKVYLSPVVDCFDGRPAAWSVGTGPTAELANSSLLKAIAQRRPGARTTIHSDRGGHYRWPGWVAICEEHGLAGSMSAKGCSPDNSACEGFFGRLKNEFFYHRDWRGVGAEEFIRRLEEYLEYYREGRIKRSLGWLSPNEYRRSLGYAA</sequence>
<feature type="region of interest" description="Disordered" evidence="2">
    <location>
        <begin position="48"/>
        <end position="90"/>
    </location>
</feature>
<dbReference type="InterPro" id="IPR048020">
    <property type="entry name" value="Transpos_IS3"/>
</dbReference>
<evidence type="ECO:0000259" key="3">
    <source>
        <dbReference type="PROSITE" id="PS50994"/>
    </source>
</evidence>
<dbReference type="InterPro" id="IPR001584">
    <property type="entry name" value="Integrase_cat-core"/>
</dbReference>